<dbReference type="EMBL" id="QKYT01000636">
    <property type="protein sequence ID" value="RIA82739.1"/>
    <property type="molecule type" value="Genomic_DNA"/>
</dbReference>
<accession>A0A397SCZ0</accession>
<dbReference type="GO" id="GO:0016281">
    <property type="term" value="C:eukaryotic translation initiation factor 4F complex"/>
    <property type="evidence" value="ECO:0007669"/>
    <property type="project" value="TreeGrafter"/>
</dbReference>
<feature type="compositionally biased region" description="Acidic residues" evidence="3">
    <location>
        <begin position="493"/>
        <end position="503"/>
    </location>
</feature>
<feature type="compositionally biased region" description="Polar residues" evidence="3">
    <location>
        <begin position="447"/>
        <end position="456"/>
    </location>
</feature>
<evidence type="ECO:0000256" key="3">
    <source>
        <dbReference type="SAM" id="MobiDB-lite"/>
    </source>
</evidence>
<comment type="similarity">
    <text evidence="1">Belongs to the eukaryotic initiation factor 4E family.</text>
</comment>
<dbReference type="OrthoDB" id="17977at2759"/>
<proteinExistence type="inferred from homology"/>
<evidence type="ECO:0008006" key="6">
    <source>
        <dbReference type="Google" id="ProtNLM"/>
    </source>
</evidence>
<dbReference type="GO" id="GO:0003743">
    <property type="term" value="F:translation initiation factor activity"/>
    <property type="evidence" value="ECO:0007669"/>
    <property type="project" value="UniProtKB-KW"/>
</dbReference>
<feature type="coiled-coil region" evidence="2">
    <location>
        <begin position="217"/>
        <end position="244"/>
    </location>
</feature>
<keyword evidence="1" id="KW-0648">Protein biosynthesis</keyword>
<dbReference type="PANTHER" id="PTHR11960:SF71">
    <property type="entry name" value="TRANSLATION INITIATION FACTOR 4E"/>
    <property type="match status" value="1"/>
</dbReference>
<dbReference type="Gene3D" id="3.30.760.10">
    <property type="entry name" value="RNA Cap, Translation Initiation Factor Eif4e"/>
    <property type="match status" value="1"/>
</dbReference>
<feature type="compositionally biased region" description="Acidic residues" evidence="3">
    <location>
        <begin position="511"/>
        <end position="522"/>
    </location>
</feature>
<reference evidence="4 5" key="1">
    <citation type="submission" date="2018-06" db="EMBL/GenBank/DDBJ databases">
        <title>Comparative genomics reveals the genomic features of Rhizophagus irregularis, R. cerebriforme, R. diaphanum and Gigaspora rosea, and their symbiotic lifestyle signature.</title>
        <authorList>
            <person name="Morin E."/>
            <person name="San Clemente H."/>
            <person name="Chen E.C.H."/>
            <person name="De La Providencia I."/>
            <person name="Hainaut M."/>
            <person name="Kuo A."/>
            <person name="Kohler A."/>
            <person name="Murat C."/>
            <person name="Tang N."/>
            <person name="Roy S."/>
            <person name="Loubradou J."/>
            <person name="Henrissat B."/>
            <person name="Grigoriev I.V."/>
            <person name="Corradi N."/>
            <person name="Roux C."/>
            <person name="Martin F.M."/>
        </authorList>
    </citation>
    <scope>NUCLEOTIDE SEQUENCE [LARGE SCALE GENOMIC DNA]</scope>
    <source>
        <strain evidence="4 5">DAOM 227022</strain>
    </source>
</reference>
<evidence type="ECO:0000313" key="4">
    <source>
        <dbReference type="EMBL" id="RIA82739.1"/>
    </source>
</evidence>
<dbReference type="PANTHER" id="PTHR11960">
    <property type="entry name" value="EUKARYOTIC TRANSLATION INITIATION FACTOR 4E RELATED"/>
    <property type="match status" value="1"/>
</dbReference>
<evidence type="ECO:0000256" key="2">
    <source>
        <dbReference type="SAM" id="Coils"/>
    </source>
</evidence>
<dbReference type="InterPro" id="IPR001040">
    <property type="entry name" value="TIF_eIF_4E"/>
</dbReference>
<evidence type="ECO:0000313" key="5">
    <source>
        <dbReference type="Proteomes" id="UP000265703"/>
    </source>
</evidence>
<keyword evidence="1" id="KW-0694">RNA-binding</keyword>
<feature type="region of interest" description="Disordered" evidence="3">
    <location>
        <begin position="1"/>
        <end position="20"/>
    </location>
</feature>
<dbReference type="STRING" id="658196.A0A397SCZ0"/>
<comment type="caution">
    <text evidence="4">The sequence shown here is derived from an EMBL/GenBank/DDBJ whole genome shotgun (WGS) entry which is preliminary data.</text>
</comment>
<protein>
    <recommendedName>
        <fullName evidence="6">Translation initiation factor eIF 4e-like domain-containing protein</fullName>
    </recommendedName>
</protein>
<evidence type="ECO:0000256" key="1">
    <source>
        <dbReference type="RuleBase" id="RU004374"/>
    </source>
</evidence>
<keyword evidence="1" id="KW-0396">Initiation factor</keyword>
<dbReference type="GO" id="GO:0000340">
    <property type="term" value="F:RNA 7-methylguanosine cap binding"/>
    <property type="evidence" value="ECO:0007669"/>
    <property type="project" value="TreeGrafter"/>
</dbReference>
<feature type="region of interest" description="Disordered" evidence="3">
    <location>
        <begin position="437"/>
        <end position="456"/>
    </location>
</feature>
<gene>
    <name evidence="4" type="ORF">C1645_834913</name>
</gene>
<keyword evidence="5" id="KW-1185">Reference proteome</keyword>
<dbReference type="Proteomes" id="UP000265703">
    <property type="component" value="Unassembled WGS sequence"/>
</dbReference>
<sequence length="747" mass="86151">MSKDYYYQQKSSKPTKNNMDNVSSYHCQTQFNNNQNPINLFPSRNSQIQVINPSQKKKKIIKSSLPFQNYNNNKRSKSLNILTKPNLSYASKNEVPAGLPHPLLKQRQNDYQQSSHDQSQFRRLSFETSSCFCCKSSSTNSDDYFAIKLPGMLQFIPVPKCTIENNDQQFHVFSPPKINIDHQSIRVKLPGIQNNSIFLCEEPWWLETTVPSSQIIVEQQQKEVEEEEEEVIVEEIVIKEKKEEEKTLLIKDQEVMIKEEKNLLLLEEEKILVQEQQDVMLVKEQVDVNEEYESVRAIDIQSDVKPIIKIPFWIYSSNTFKFDQKKEDIMYVEEFCHVTTSNSIEFVKESPIVQLCPKQTISQITSNPRSNLPNLKIETNLKLDKDDEEGFFRSAGGSTLSTPISEISSTSFSNMSTYAESENTVFTEEEIIIETKSCNAPERRSPSVLSDFSSEQLTPVLEVEEEDESKMSSSTSISTIEYQEECQEKLTLEEESLESEEILETSYNNESENESSDDDPKDDDNIQREYVLPELRKIAEQLENSQSDSKETIRIRRQLEIIGRDNYPDSLPLSNKWTMYFADTSVTKTNTRIISKNKYSSTLNPIFKCTTVPELCSNLREFSSKIKPSDMKTNVNLSFFKGDIMPMWEDEANCKGGRFTLCPQRHLLNSLWDSIVLLLAGETIDDNNFICGAVCARRDRGDRVELWISGDAYQKAIDHIRDLLAEELSNFDTVVRNLKYKRHIGKP</sequence>
<dbReference type="AlphaFoldDB" id="A0A397SCZ0"/>
<dbReference type="SUPFAM" id="SSF55418">
    <property type="entry name" value="eIF4e-like"/>
    <property type="match status" value="1"/>
</dbReference>
<feature type="compositionally biased region" description="Polar residues" evidence="3">
    <location>
        <begin position="8"/>
        <end position="20"/>
    </location>
</feature>
<name>A0A397SCZ0_9GLOM</name>
<organism evidence="4 5">
    <name type="scientific">Glomus cerebriforme</name>
    <dbReference type="NCBI Taxonomy" id="658196"/>
    <lineage>
        <taxon>Eukaryota</taxon>
        <taxon>Fungi</taxon>
        <taxon>Fungi incertae sedis</taxon>
        <taxon>Mucoromycota</taxon>
        <taxon>Glomeromycotina</taxon>
        <taxon>Glomeromycetes</taxon>
        <taxon>Glomerales</taxon>
        <taxon>Glomeraceae</taxon>
        <taxon>Glomus</taxon>
    </lineage>
</organism>
<dbReference type="InterPro" id="IPR023398">
    <property type="entry name" value="TIF_eIF4e-like"/>
</dbReference>
<feature type="region of interest" description="Disordered" evidence="3">
    <location>
        <begin position="486"/>
        <end position="525"/>
    </location>
</feature>
<dbReference type="Pfam" id="PF01652">
    <property type="entry name" value="IF4E"/>
    <property type="match status" value="1"/>
</dbReference>
<keyword evidence="2" id="KW-0175">Coiled coil</keyword>